<proteinExistence type="predicted"/>
<gene>
    <name evidence="2" type="ORF">CLUMA_CG017271</name>
</gene>
<keyword evidence="1" id="KW-0732">Signal</keyword>
<evidence type="ECO:0000256" key="1">
    <source>
        <dbReference type="SAM" id="SignalP"/>
    </source>
</evidence>
<accession>A0A1J1IVM9</accession>
<reference evidence="2 3" key="1">
    <citation type="submission" date="2015-04" db="EMBL/GenBank/DDBJ databases">
        <authorList>
            <person name="Syromyatnikov M.Y."/>
            <person name="Popov V.N."/>
        </authorList>
    </citation>
    <scope>NUCLEOTIDE SEQUENCE [LARGE SCALE GENOMIC DNA]</scope>
</reference>
<feature type="signal peptide" evidence="1">
    <location>
        <begin position="1"/>
        <end position="17"/>
    </location>
</feature>
<dbReference type="AlphaFoldDB" id="A0A1J1IVM9"/>
<evidence type="ECO:0000313" key="2">
    <source>
        <dbReference type="EMBL" id="CRL04160.1"/>
    </source>
</evidence>
<feature type="chain" id="PRO_5013221447" evidence="1">
    <location>
        <begin position="18"/>
        <end position="91"/>
    </location>
</feature>
<dbReference type="OrthoDB" id="7790507at2759"/>
<keyword evidence="3" id="KW-1185">Reference proteome</keyword>
<dbReference type="EMBL" id="CVRI01000061">
    <property type="protein sequence ID" value="CRL04160.1"/>
    <property type="molecule type" value="Genomic_DNA"/>
</dbReference>
<dbReference type="Proteomes" id="UP000183832">
    <property type="component" value="Unassembled WGS sequence"/>
</dbReference>
<protein>
    <submittedName>
        <fullName evidence="2">CLUMA_CG017271, isoform A</fullName>
    </submittedName>
</protein>
<sequence length="91" mass="9604">MKLFLISLLALIAVASAGPAKVADNNVGDIVTVGVNVEAKVKSEINQDIVNIIVALLNDQEIRLGGGPSLPRRSGFSPEMINQLRSLLVTP</sequence>
<evidence type="ECO:0000313" key="3">
    <source>
        <dbReference type="Proteomes" id="UP000183832"/>
    </source>
</evidence>
<dbReference type="STRING" id="568069.A0A1J1IVM9"/>
<organism evidence="2 3">
    <name type="scientific">Clunio marinus</name>
    <dbReference type="NCBI Taxonomy" id="568069"/>
    <lineage>
        <taxon>Eukaryota</taxon>
        <taxon>Metazoa</taxon>
        <taxon>Ecdysozoa</taxon>
        <taxon>Arthropoda</taxon>
        <taxon>Hexapoda</taxon>
        <taxon>Insecta</taxon>
        <taxon>Pterygota</taxon>
        <taxon>Neoptera</taxon>
        <taxon>Endopterygota</taxon>
        <taxon>Diptera</taxon>
        <taxon>Nematocera</taxon>
        <taxon>Chironomoidea</taxon>
        <taxon>Chironomidae</taxon>
        <taxon>Clunio</taxon>
    </lineage>
</organism>
<name>A0A1J1IVM9_9DIPT</name>